<keyword evidence="1" id="KW-0472">Membrane</keyword>
<accession>A0A1A9VQQ6</accession>
<evidence type="ECO:0000313" key="3">
    <source>
        <dbReference type="Proteomes" id="UP000078200"/>
    </source>
</evidence>
<sequence length="155" mass="17015">MFFDSIHVFIVIVAVLNLMIIINIDVMHDGQCTEWIIVVYCAMMMAIVMVAFIVPLNCITYPLVDCHSNANFCRNGQLANGVNEMATDICDCIVAAVDCKTVENRAFWTSALSSVSPAAPPALVLAVAVSDDGFYHSMNKRDVCVHISRPPLLFT</sequence>
<keyword evidence="1" id="KW-0812">Transmembrane</keyword>
<feature type="transmembrane region" description="Helical" evidence="1">
    <location>
        <begin position="6"/>
        <end position="24"/>
    </location>
</feature>
<dbReference type="Proteomes" id="UP000078200">
    <property type="component" value="Unassembled WGS sequence"/>
</dbReference>
<evidence type="ECO:0000256" key="1">
    <source>
        <dbReference type="SAM" id="Phobius"/>
    </source>
</evidence>
<protein>
    <submittedName>
        <fullName evidence="2">Uncharacterized protein</fullName>
    </submittedName>
</protein>
<name>A0A1A9VQQ6_GLOAU</name>
<feature type="transmembrane region" description="Helical" evidence="1">
    <location>
        <begin position="36"/>
        <end position="56"/>
    </location>
</feature>
<evidence type="ECO:0000313" key="2">
    <source>
        <dbReference type="EnsemblMetazoa" id="GAUT044573-PA"/>
    </source>
</evidence>
<dbReference type="AlphaFoldDB" id="A0A1A9VQQ6"/>
<dbReference type="EnsemblMetazoa" id="GAUT044573-RA">
    <property type="protein sequence ID" value="GAUT044573-PA"/>
    <property type="gene ID" value="GAUT044573"/>
</dbReference>
<dbReference type="VEuPathDB" id="VectorBase:GAUT044573"/>
<keyword evidence="3" id="KW-1185">Reference proteome</keyword>
<reference evidence="2" key="1">
    <citation type="submission" date="2020-05" db="UniProtKB">
        <authorList>
            <consortium name="EnsemblMetazoa"/>
        </authorList>
    </citation>
    <scope>IDENTIFICATION</scope>
    <source>
        <strain evidence="2">TTRI</strain>
    </source>
</reference>
<organism evidence="2 3">
    <name type="scientific">Glossina austeni</name>
    <name type="common">Savannah tsetse fly</name>
    <dbReference type="NCBI Taxonomy" id="7395"/>
    <lineage>
        <taxon>Eukaryota</taxon>
        <taxon>Metazoa</taxon>
        <taxon>Ecdysozoa</taxon>
        <taxon>Arthropoda</taxon>
        <taxon>Hexapoda</taxon>
        <taxon>Insecta</taxon>
        <taxon>Pterygota</taxon>
        <taxon>Neoptera</taxon>
        <taxon>Endopterygota</taxon>
        <taxon>Diptera</taxon>
        <taxon>Brachycera</taxon>
        <taxon>Muscomorpha</taxon>
        <taxon>Hippoboscoidea</taxon>
        <taxon>Glossinidae</taxon>
        <taxon>Glossina</taxon>
    </lineage>
</organism>
<keyword evidence="1" id="KW-1133">Transmembrane helix</keyword>
<proteinExistence type="predicted"/>